<evidence type="ECO:0000313" key="5">
    <source>
        <dbReference type="EMBL" id="CUK24849.1"/>
    </source>
</evidence>
<dbReference type="RefSeq" id="WP_082625787.1">
    <property type="nucleotide sequence ID" value="NZ_CYTO01000003.1"/>
</dbReference>
<dbReference type="OrthoDB" id="5730382at2"/>
<protein>
    <submittedName>
        <fullName evidence="5">Carnitinyl-CoA dehydratase</fullName>
        <ecNumber evidence="5">4.2.1.-</ecNumber>
    </submittedName>
</protein>
<organism evidence="5 6">
    <name type="scientific">Cognatishimia activa</name>
    <dbReference type="NCBI Taxonomy" id="1715691"/>
    <lineage>
        <taxon>Bacteria</taxon>
        <taxon>Pseudomonadati</taxon>
        <taxon>Pseudomonadota</taxon>
        <taxon>Alphaproteobacteria</taxon>
        <taxon>Rhodobacterales</taxon>
        <taxon>Paracoccaceae</taxon>
        <taxon>Cognatishimia</taxon>
    </lineage>
</organism>
<dbReference type="InterPro" id="IPR001753">
    <property type="entry name" value="Enoyl-CoA_hydra/iso"/>
</dbReference>
<reference evidence="6" key="1">
    <citation type="submission" date="2015-09" db="EMBL/GenBank/DDBJ databases">
        <authorList>
            <person name="Rodrigo-Torres Lidia"/>
            <person name="Arahal R.David."/>
        </authorList>
    </citation>
    <scope>NUCLEOTIDE SEQUENCE [LARGE SCALE GENOMIC DNA]</scope>
    <source>
        <strain evidence="6">CECT 5114</strain>
    </source>
</reference>
<evidence type="ECO:0000313" key="6">
    <source>
        <dbReference type="Proteomes" id="UP000051184"/>
    </source>
</evidence>
<keyword evidence="3 5" id="KW-0456">Lyase</keyword>
<sequence>MQNDNGPVLVEVSQGIGTLTLNRPKQRNAVNPALCDAMRSALGQLENDPNVRVIILKGAGPVFCAGMDLAAFQNGEGERILFGPGGFAGFVRRARRKPVIASVQGAALAGGFELMLACDLVVAETGAVFGLPEPKLGLIAGGGGALRLAARLPRVLANEILLTGGQFSADQMLAWGLINKVAHKDALTETTEHLARQIAANSAQSTEDTLRIANAAALDHEKLPWELNDTLLKDRFKSTDAKEGTSAFLEKRAPNWTT</sequence>
<dbReference type="GO" id="GO:0016829">
    <property type="term" value="F:lyase activity"/>
    <property type="evidence" value="ECO:0007669"/>
    <property type="project" value="UniProtKB-KW"/>
</dbReference>
<keyword evidence="6" id="KW-1185">Reference proteome</keyword>
<dbReference type="Gene3D" id="1.10.12.10">
    <property type="entry name" value="Lyase 2-enoyl-coa Hydratase, Chain A, domain 2"/>
    <property type="match status" value="1"/>
</dbReference>
<evidence type="ECO:0000256" key="4">
    <source>
        <dbReference type="RuleBase" id="RU003707"/>
    </source>
</evidence>
<dbReference type="AlphaFoldDB" id="A0A0P1ISR1"/>
<dbReference type="PANTHER" id="PTHR11941:SF169">
    <property type="entry name" value="(7AS)-7A-METHYL-1,5-DIOXO-2,3,5,6,7,7A-HEXAHYDRO-1H-INDENE-CARBOXYL-COA HYDROLASE"/>
    <property type="match status" value="1"/>
</dbReference>
<evidence type="ECO:0000256" key="2">
    <source>
        <dbReference type="ARBA" id="ARBA00023098"/>
    </source>
</evidence>
<dbReference type="InterPro" id="IPR029045">
    <property type="entry name" value="ClpP/crotonase-like_dom_sf"/>
</dbReference>
<proteinExistence type="inferred from homology"/>
<dbReference type="EC" id="4.2.1.-" evidence="5"/>
<comment type="similarity">
    <text evidence="1 4">Belongs to the enoyl-CoA hydratase/isomerase family.</text>
</comment>
<dbReference type="InterPro" id="IPR018376">
    <property type="entry name" value="Enoyl-CoA_hyd/isom_CS"/>
</dbReference>
<dbReference type="CDD" id="cd06558">
    <property type="entry name" value="crotonase-like"/>
    <property type="match status" value="1"/>
</dbReference>
<dbReference type="GO" id="GO:0006635">
    <property type="term" value="P:fatty acid beta-oxidation"/>
    <property type="evidence" value="ECO:0007669"/>
    <property type="project" value="TreeGrafter"/>
</dbReference>
<dbReference type="EMBL" id="CYUE01000003">
    <property type="protein sequence ID" value="CUK24849.1"/>
    <property type="molecule type" value="Genomic_DNA"/>
</dbReference>
<dbReference type="PROSITE" id="PS00166">
    <property type="entry name" value="ENOYL_COA_HYDRATASE"/>
    <property type="match status" value="1"/>
</dbReference>
<dbReference type="InterPro" id="IPR014748">
    <property type="entry name" value="Enoyl-CoA_hydra_C"/>
</dbReference>
<dbReference type="Pfam" id="PF00378">
    <property type="entry name" value="ECH_1"/>
    <property type="match status" value="1"/>
</dbReference>
<dbReference type="PANTHER" id="PTHR11941">
    <property type="entry name" value="ENOYL-COA HYDRATASE-RELATED"/>
    <property type="match status" value="1"/>
</dbReference>
<dbReference type="STRING" id="1715691.TA5113_00155"/>
<name>A0A0P1ISR1_9RHOB</name>
<accession>A0A0P1ISR1</accession>
<dbReference type="Proteomes" id="UP000051184">
    <property type="component" value="Unassembled WGS sequence"/>
</dbReference>
<evidence type="ECO:0000256" key="3">
    <source>
        <dbReference type="ARBA" id="ARBA00023239"/>
    </source>
</evidence>
<keyword evidence="2" id="KW-0443">Lipid metabolism</keyword>
<gene>
    <name evidence="5" type="primary">caiD_1</name>
    <name evidence="5" type="ORF">TA5114_00636</name>
</gene>
<dbReference type="SUPFAM" id="SSF52096">
    <property type="entry name" value="ClpP/crotonase"/>
    <property type="match status" value="1"/>
</dbReference>
<evidence type="ECO:0000256" key="1">
    <source>
        <dbReference type="ARBA" id="ARBA00005254"/>
    </source>
</evidence>
<dbReference type="Gene3D" id="3.90.226.10">
    <property type="entry name" value="2-enoyl-CoA Hydratase, Chain A, domain 1"/>
    <property type="match status" value="1"/>
</dbReference>